<dbReference type="Pfam" id="PF12706">
    <property type="entry name" value="Lactamase_B_2"/>
    <property type="match status" value="1"/>
</dbReference>
<dbReference type="Proteomes" id="UP001197214">
    <property type="component" value="Unassembled WGS sequence"/>
</dbReference>
<name>A0ABS6XRS2_9SPHN</name>
<accession>A0ABS6XRS2</accession>
<dbReference type="RefSeq" id="WP_219239252.1">
    <property type="nucleotide sequence ID" value="NZ_JAHWZX010000018.1"/>
</dbReference>
<keyword evidence="4" id="KW-1185">Reference proteome</keyword>
<feature type="domain" description="Metallo-beta-lactamase" evidence="2">
    <location>
        <begin position="78"/>
        <end position="297"/>
    </location>
</feature>
<dbReference type="SMART" id="SM00849">
    <property type="entry name" value="Lactamase_B"/>
    <property type="match status" value="1"/>
</dbReference>
<comment type="caution">
    <text evidence="3">The sequence shown here is derived from an EMBL/GenBank/DDBJ whole genome shotgun (WGS) entry which is preliminary data.</text>
</comment>
<dbReference type="EMBL" id="JAHWZX010000018">
    <property type="protein sequence ID" value="MBW4332130.1"/>
    <property type="molecule type" value="Genomic_DNA"/>
</dbReference>
<dbReference type="PANTHER" id="PTHR46018:SF2">
    <property type="entry name" value="ZINC PHOSPHODIESTERASE ELAC PROTEIN 1"/>
    <property type="match status" value="1"/>
</dbReference>
<gene>
    <name evidence="3" type="ORF">KY084_14785</name>
</gene>
<proteinExistence type="predicted"/>
<dbReference type="InterPro" id="IPR001279">
    <property type="entry name" value="Metallo-B-lactamas"/>
</dbReference>
<sequence>MAKTALQRPVKVQRRHLYRGMTMFKRFAGTHLVAFILLAVPTASAIGQTKLQHSPEEPVVSVTLLGTAGGPPPHINESQPATLLRAGGKTYLIDSGENVGQQLVRAGSSPRAVNVTFLTHLHWDHVLGLGYLMASGWMLGRQTPMPIWGPPGTSEYVSRELAALQIGEDIFRPQAPGRPPLASMFPVHEANVGSAQQIYDDGTVRVLAVANTHYAQQHAEPHSYGVDKSYSYRFETAKGSVTITGDTGPSEAVERLAKGSDILVSEICDFDSIKRAVLRATPNANVDALLEHLHSQHLSAREVGKLAQSAGVKTLVLTHYVIGPDFDPDDFTAQIRPYFPHGKIIVGRDLVQVALDGDASAIESTP</sequence>
<protein>
    <submittedName>
        <fullName evidence="3">MBL fold metallo-hydrolase</fullName>
    </submittedName>
</protein>
<keyword evidence="1" id="KW-0378">Hydrolase</keyword>
<evidence type="ECO:0000259" key="2">
    <source>
        <dbReference type="SMART" id="SM00849"/>
    </source>
</evidence>
<evidence type="ECO:0000313" key="3">
    <source>
        <dbReference type="EMBL" id="MBW4332130.1"/>
    </source>
</evidence>
<dbReference type="PANTHER" id="PTHR46018">
    <property type="entry name" value="ZINC PHOSPHODIESTERASE ELAC PROTEIN 1"/>
    <property type="match status" value="1"/>
</dbReference>
<reference evidence="3 4" key="1">
    <citation type="submission" date="2021-07" db="EMBL/GenBank/DDBJ databases">
        <title>Stakelama flava sp. nov., a novel endophytic bacterium isolated from branch of Kandelia candel.</title>
        <authorList>
            <person name="Tuo L."/>
        </authorList>
    </citation>
    <scope>NUCLEOTIDE SEQUENCE [LARGE SCALE GENOMIC DNA]</scope>
    <source>
        <strain evidence="3 4">CBK3Z-3</strain>
    </source>
</reference>
<evidence type="ECO:0000313" key="4">
    <source>
        <dbReference type="Proteomes" id="UP001197214"/>
    </source>
</evidence>
<organism evidence="3 4">
    <name type="scientific">Stakelama flava</name>
    <dbReference type="NCBI Taxonomy" id="2860338"/>
    <lineage>
        <taxon>Bacteria</taxon>
        <taxon>Pseudomonadati</taxon>
        <taxon>Pseudomonadota</taxon>
        <taxon>Alphaproteobacteria</taxon>
        <taxon>Sphingomonadales</taxon>
        <taxon>Sphingomonadaceae</taxon>
        <taxon>Stakelama</taxon>
    </lineage>
</organism>
<dbReference type="CDD" id="cd07719">
    <property type="entry name" value="arylsulfatase_AtsA-like_MBL-fold"/>
    <property type="match status" value="1"/>
</dbReference>
<evidence type="ECO:0000256" key="1">
    <source>
        <dbReference type="ARBA" id="ARBA00022801"/>
    </source>
</evidence>
<dbReference type="InterPro" id="IPR044094">
    <property type="entry name" value="AtsA-like_MBL-fold"/>
</dbReference>